<dbReference type="Gene3D" id="1.20.1070.10">
    <property type="entry name" value="Rhodopsin 7-helix transmembrane proteins"/>
    <property type="match status" value="1"/>
</dbReference>
<feature type="transmembrane region" description="Helical" evidence="5">
    <location>
        <begin position="138"/>
        <end position="161"/>
    </location>
</feature>
<dbReference type="Proteomes" id="UP000092154">
    <property type="component" value="Unassembled WGS sequence"/>
</dbReference>
<accession>A0A1B7NH68</accession>
<organism evidence="6 7">
    <name type="scientific">Rhizopogon vinicolor AM-OR11-026</name>
    <dbReference type="NCBI Taxonomy" id="1314800"/>
    <lineage>
        <taxon>Eukaryota</taxon>
        <taxon>Fungi</taxon>
        <taxon>Dikarya</taxon>
        <taxon>Basidiomycota</taxon>
        <taxon>Agaricomycotina</taxon>
        <taxon>Agaricomycetes</taxon>
        <taxon>Agaricomycetidae</taxon>
        <taxon>Boletales</taxon>
        <taxon>Suillineae</taxon>
        <taxon>Rhizopogonaceae</taxon>
        <taxon>Rhizopogon</taxon>
    </lineage>
</organism>
<dbReference type="GO" id="GO:0005886">
    <property type="term" value="C:plasma membrane"/>
    <property type="evidence" value="ECO:0007669"/>
    <property type="project" value="TreeGrafter"/>
</dbReference>
<dbReference type="AlphaFoldDB" id="A0A1B7NH68"/>
<feature type="transmembrane region" description="Helical" evidence="5">
    <location>
        <begin position="187"/>
        <end position="207"/>
    </location>
</feature>
<protein>
    <recommendedName>
        <fullName evidence="8">Glucose receptor Git3 N-terminal domain-containing protein</fullName>
    </recommendedName>
</protein>
<feature type="transmembrane region" description="Helical" evidence="5">
    <location>
        <begin position="249"/>
        <end position="268"/>
    </location>
</feature>
<evidence type="ECO:0000313" key="7">
    <source>
        <dbReference type="Proteomes" id="UP000092154"/>
    </source>
</evidence>
<dbReference type="OrthoDB" id="100006at2759"/>
<gene>
    <name evidence="6" type="ORF">K503DRAFT_679309</name>
</gene>
<feature type="transmembrane region" description="Helical" evidence="5">
    <location>
        <begin position="20"/>
        <end position="45"/>
    </location>
</feature>
<evidence type="ECO:0000256" key="4">
    <source>
        <dbReference type="ARBA" id="ARBA00023136"/>
    </source>
</evidence>
<dbReference type="GO" id="GO:0007189">
    <property type="term" value="P:adenylate cyclase-activating G protein-coupled receptor signaling pathway"/>
    <property type="evidence" value="ECO:0007669"/>
    <property type="project" value="TreeGrafter"/>
</dbReference>
<evidence type="ECO:0000256" key="3">
    <source>
        <dbReference type="ARBA" id="ARBA00022989"/>
    </source>
</evidence>
<keyword evidence="3 5" id="KW-1133">Transmembrane helix</keyword>
<dbReference type="InParanoid" id="A0A1B7NH68"/>
<dbReference type="PANTHER" id="PTHR23112">
    <property type="entry name" value="G PROTEIN-COUPLED RECEPTOR 157-RELATED"/>
    <property type="match status" value="1"/>
</dbReference>
<comment type="subcellular location">
    <subcellularLocation>
        <location evidence="1">Membrane</location>
        <topology evidence="1">Multi-pass membrane protein</topology>
    </subcellularLocation>
</comment>
<dbReference type="PANTHER" id="PTHR23112:SF37">
    <property type="entry name" value="G PROTEIN-COUPLED RECEPTOR GPR1"/>
    <property type="match status" value="1"/>
</dbReference>
<evidence type="ECO:0000256" key="2">
    <source>
        <dbReference type="ARBA" id="ARBA00022692"/>
    </source>
</evidence>
<evidence type="ECO:0008006" key="8">
    <source>
        <dbReference type="Google" id="ProtNLM"/>
    </source>
</evidence>
<evidence type="ECO:0000256" key="1">
    <source>
        <dbReference type="ARBA" id="ARBA00004141"/>
    </source>
</evidence>
<name>A0A1B7NH68_9AGAM</name>
<dbReference type="SUPFAM" id="SSF81321">
    <property type="entry name" value="Family A G protein-coupled receptor-like"/>
    <property type="match status" value="1"/>
</dbReference>
<dbReference type="GO" id="GO:0004930">
    <property type="term" value="F:G protein-coupled receptor activity"/>
    <property type="evidence" value="ECO:0007669"/>
    <property type="project" value="TreeGrafter"/>
</dbReference>
<keyword evidence="4 5" id="KW-0472">Membrane</keyword>
<reference evidence="6 7" key="1">
    <citation type="submission" date="2016-06" db="EMBL/GenBank/DDBJ databases">
        <title>Comparative genomics of the ectomycorrhizal sister species Rhizopogon vinicolor and Rhizopogon vesiculosus (Basidiomycota: Boletales) reveals a divergence of the mating type B locus.</title>
        <authorList>
            <consortium name="DOE Joint Genome Institute"/>
            <person name="Mujic A.B."/>
            <person name="Kuo A."/>
            <person name="Tritt A."/>
            <person name="Lipzen A."/>
            <person name="Chen C."/>
            <person name="Johnson J."/>
            <person name="Sharma A."/>
            <person name="Barry K."/>
            <person name="Grigoriev I.V."/>
            <person name="Spatafora J.W."/>
        </authorList>
    </citation>
    <scope>NUCLEOTIDE SEQUENCE [LARGE SCALE GENOMIC DNA]</scope>
    <source>
        <strain evidence="6 7">AM-OR11-026</strain>
    </source>
</reference>
<dbReference type="STRING" id="1314800.A0A1B7NH68"/>
<feature type="transmembrane region" description="Helical" evidence="5">
    <location>
        <begin position="280"/>
        <end position="302"/>
    </location>
</feature>
<keyword evidence="2 5" id="KW-0812">Transmembrane</keyword>
<evidence type="ECO:0000313" key="6">
    <source>
        <dbReference type="EMBL" id="OAX44174.1"/>
    </source>
</evidence>
<dbReference type="EMBL" id="KV448127">
    <property type="protein sequence ID" value="OAX44174.1"/>
    <property type="molecule type" value="Genomic_DNA"/>
</dbReference>
<sequence length="377" mass="42372">MTTHPLASLPFNFGERLGLAFIVEGATLSVLAITTLLAYITYSAVTIRLGATRRWSTDTHIHYYFLNLMIFDLIQAIGGMFDITWIDAAGIYPGTICTTQGAFKQVGNTGAAFRRPLQAIAFHTMQVLVLKWKTPPRAALLGSAIIWVTVGLMVGIPNAIVDDFYGPTGHWCWIERNNFDRIGLQYLWMWVAAFLTVVVYIFLALVVKHIIIIDGYRIRWTTAESRSTSSSDFSDPQPQRIEGAIALRMLFYPAVYIITVLPITAARFTEFKTDNVPWAVTAWAETLLILSGFFNTILYTLTRPKLLPQRSRQSPSRVVLSPPSTSQQLGRMHRFHHCPIDLKVEGGELPPMRFELAEPQRSSSELCFVRPITSGEQ</sequence>
<evidence type="ECO:0000256" key="5">
    <source>
        <dbReference type="SAM" id="Phobius"/>
    </source>
</evidence>
<proteinExistence type="predicted"/>
<keyword evidence="7" id="KW-1185">Reference proteome</keyword>